<evidence type="ECO:0000259" key="1">
    <source>
        <dbReference type="Pfam" id="PF00188"/>
    </source>
</evidence>
<dbReference type="Proteomes" id="UP000176864">
    <property type="component" value="Unassembled WGS sequence"/>
</dbReference>
<accession>A0A1F5NMR0</accession>
<dbReference type="PANTHER" id="PTHR31157">
    <property type="entry name" value="SCP DOMAIN-CONTAINING PROTEIN"/>
    <property type="match status" value="1"/>
</dbReference>
<dbReference type="CDD" id="cd05379">
    <property type="entry name" value="CAP_bacterial"/>
    <property type="match status" value="1"/>
</dbReference>
<reference evidence="2 3" key="1">
    <citation type="journal article" date="2016" name="Nat. Commun.">
        <title>Thousands of microbial genomes shed light on interconnected biogeochemical processes in an aquifer system.</title>
        <authorList>
            <person name="Anantharaman K."/>
            <person name="Brown C.T."/>
            <person name="Hug L.A."/>
            <person name="Sharon I."/>
            <person name="Castelle C.J."/>
            <person name="Probst A.J."/>
            <person name="Thomas B.C."/>
            <person name="Singh A."/>
            <person name="Wilkins M.J."/>
            <person name="Karaoz U."/>
            <person name="Brodie E.L."/>
            <person name="Williams K.H."/>
            <person name="Hubbard S.S."/>
            <person name="Banfield J.F."/>
        </authorList>
    </citation>
    <scope>NUCLEOTIDE SEQUENCE [LARGE SCALE GENOMIC DNA]</scope>
</reference>
<dbReference type="AlphaFoldDB" id="A0A1F5NMR0"/>
<dbReference type="SUPFAM" id="SSF55797">
    <property type="entry name" value="PR-1-like"/>
    <property type="match status" value="1"/>
</dbReference>
<dbReference type="STRING" id="1817824.A2751_00700"/>
<evidence type="ECO:0000313" key="2">
    <source>
        <dbReference type="EMBL" id="OGE78969.1"/>
    </source>
</evidence>
<protein>
    <recommendedName>
        <fullName evidence="1">SCP domain-containing protein</fullName>
    </recommendedName>
</protein>
<dbReference type="InterPro" id="IPR014044">
    <property type="entry name" value="CAP_dom"/>
</dbReference>
<evidence type="ECO:0000313" key="3">
    <source>
        <dbReference type="Proteomes" id="UP000176864"/>
    </source>
</evidence>
<dbReference type="PANTHER" id="PTHR31157:SF1">
    <property type="entry name" value="SCP DOMAIN-CONTAINING PROTEIN"/>
    <property type="match status" value="1"/>
</dbReference>
<organism evidence="2 3">
    <name type="scientific">Candidatus Doudnabacteria bacterium RIFCSPHIGHO2_01_FULL_46_14</name>
    <dbReference type="NCBI Taxonomy" id="1817824"/>
    <lineage>
        <taxon>Bacteria</taxon>
        <taxon>Candidatus Doudnaibacteriota</taxon>
    </lineage>
</organism>
<name>A0A1F5NMR0_9BACT</name>
<comment type="caution">
    <text evidence="2">The sequence shown here is derived from an EMBL/GenBank/DDBJ whole genome shotgun (WGS) entry which is preliminary data.</text>
</comment>
<dbReference type="InterPro" id="IPR035940">
    <property type="entry name" value="CAP_sf"/>
</dbReference>
<feature type="domain" description="SCP" evidence="1">
    <location>
        <begin position="44"/>
        <end position="158"/>
    </location>
</feature>
<proteinExistence type="predicted"/>
<sequence length="352" mass="38101">MSLKISKIFFRIWATIQIITSLLLGPTFNLMPVKAVADEGWALLSLINDYRAQNGLASLQVSQALTASAQWMSTDMVEKNYMSHTDSLGRSAIQRMAAFGYGYQTWRGENITGGSTAQKAFDWWKNACDPNSSGTCTYAHRKNMLSPNYKVIGIGKVGTRWTTDFGGVVDATTTNPNPPTVHLPGALVLDNGTVWRINDQGTGREGVDSLIKFQSHRFQFSNVVPANSADMALPDMGLLSWGHGVLFNHNGTIYQIAGAKHGFTSAQVFLGLGFSFKNVITADLSGVPVGPVIDSAAMRHLEGTFVLDNTGTVWILTASGRKGITTPPSVVLAWRSVQGCCPGQYPRYAIAC</sequence>
<dbReference type="Pfam" id="PF00188">
    <property type="entry name" value="CAP"/>
    <property type="match status" value="1"/>
</dbReference>
<gene>
    <name evidence="2" type="ORF">A2751_00700</name>
</gene>
<dbReference type="Gene3D" id="3.40.33.10">
    <property type="entry name" value="CAP"/>
    <property type="match status" value="1"/>
</dbReference>
<dbReference type="EMBL" id="MFEK01000010">
    <property type="protein sequence ID" value="OGE78969.1"/>
    <property type="molecule type" value="Genomic_DNA"/>
</dbReference>